<keyword evidence="7" id="KW-1185">Reference proteome</keyword>
<comment type="similarity">
    <text evidence="1">Belongs to the peptidase S8 family.</text>
</comment>
<accession>A0A8H4ZPZ2</accession>
<evidence type="ECO:0000313" key="7">
    <source>
        <dbReference type="Proteomes" id="UP000573603"/>
    </source>
</evidence>
<dbReference type="InterPro" id="IPR036852">
    <property type="entry name" value="Peptidase_S8/S53_dom_sf"/>
</dbReference>
<feature type="domain" description="Peptidase S8/S53" evidence="5">
    <location>
        <begin position="423"/>
        <end position="538"/>
    </location>
</feature>
<dbReference type="AlphaFoldDB" id="A0A8H4ZPZ2"/>
<evidence type="ECO:0000256" key="3">
    <source>
        <dbReference type="ARBA" id="ARBA00022801"/>
    </source>
</evidence>
<organism evidence="6 7">
    <name type="scientific">Fusarium anthophilum</name>
    <dbReference type="NCBI Taxonomy" id="48485"/>
    <lineage>
        <taxon>Eukaryota</taxon>
        <taxon>Fungi</taxon>
        <taxon>Dikarya</taxon>
        <taxon>Ascomycota</taxon>
        <taxon>Pezizomycotina</taxon>
        <taxon>Sordariomycetes</taxon>
        <taxon>Hypocreomycetidae</taxon>
        <taxon>Hypocreales</taxon>
        <taxon>Nectriaceae</taxon>
        <taxon>Fusarium</taxon>
        <taxon>Fusarium fujikuroi species complex</taxon>
    </lineage>
</organism>
<dbReference type="InterPro" id="IPR000209">
    <property type="entry name" value="Peptidase_S8/S53_dom"/>
</dbReference>
<evidence type="ECO:0000256" key="4">
    <source>
        <dbReference type="ARBA" id="ARBA00022825"/>
    </source>
</evidence>
<dbReference type="Gene3D" id="2.60.120.380">
    <property type="match status" value="1"/>
</dbReference>
<dbReference type="InterPro" id="IPR051048">
    <property type="entry name" value="Peptidase_S8/S53_subtilisin"/>
</dbReference>
<dbReference type="SUPFAM" id="SSF52743">
    <property type="entry name" value="Subtilisin-like"/>
    <property type="match status" value="1"/>
</dbReference>
<dbReference type="Pfam" id="PF00082">
    <property type="entry name" value="Peptidase_S8"/>
    <property type="match status" value="1"/>
</dbReference>
<dbReference type="GO" id="GO:0004252">
    <property type="term" value="F:serine-type endopeptidase activity"/>
    <property type="evidence" value="ECO:0007669"/>
    <property type="project" value="InterPro"/>
</dbReference>
<dbReference type="EMBL" id="JABEVY010000086">
    <property type="protein sequence ID" value="KAF5250691.1"/>
    <property type="molecule type" value="Genomic_DNA"/>
</dbReference>
<gene>
    <name evidence="6" type="ORF">FANTH_4134</name>
</gene>
<dbReference type="Gene3D" id="3.40.50.200">
    <property type="entry name" value="Peptidase S8/S53 domain"/>
    <property type="match status" value="1"/>
</dbReference>
<dbReference type="InterPro" id="IPR023828">
    <property type="entry name" value="Peptidase_S8_Ser-AS"/>
</dbReference>
<protein>
    <recommendedName>
        <fullName evidence="5">Peptidase S8/S53 domain-containing protein</fullName>
    </recommendedName>
</protein>
<dbReference type="Proteomes" id="UP000573603">
    <property type="component" value="Unassembled WGS sequence"/>
</dbReference>
<dbReference type="SUPFAM" id="SSF49785">
    <property type="entry name" value="Galactose-binding domain-like"/>
    <property type="match status" value="1"/>
</dbReference>
<dbReference type="PANTHER" id="PTHR43399">
    <property type="entry name" value="SUBTILISIN-RELATED"/>
    <property type="match status" value="1"/>
</dbReference>
<keyword evidence="3" id="KW-0378">Hydrolase</keyword>
<dbReference type="PANTHER" id="PTHR43399:SF4">
    <property type="entry name" value="CELL WALL-ASSOCIATED PROTEASE"/>
    <property type="match status" value="1"/>
</dbReference>
<evidence type="ECO:0000259" key="5">
    <source>
        <dbReference type="Pfam" id="PF00082"/>
    </source>
</evidence>
<keyword evidence="4" id="KW-0720">Serine protease</keyword>
<dbReference type="InterPro" id="IPR008979">
    <property type="entry name" value="Galactose-bd-like_sf"/>
</dbReference>
<dbReference type="GO" id="GO:0006508">
    <property type="term" value="P:proteolysis"/>
    <property type="evidence" value="ECO:0007669"/>
    <property type="project" value="UniProtKB-KW"/>
</dbReference>
<evidence type="ECO:0000313" key="6">
    <source>
        <dbReference type="EMBL" id="KAF5250691.1"/>
    </source>
</evidence>
<keyword evidence="2" id="KW-0645">Protease</keyword>
<evidence type="ECO:0000256" key="2">
    <source>
        <dbReference type="ARBA" id="ARBA00022670"/>
    </source>
</evidence>
<proteinExistence type="inferred from homology"/>
<dbReference type="PROSITE" id="PS00138">
    <property type="entry name" value="SUBTILASE_SER"/>
    <property type="match status" value="1"/>
</dbReference>
<comment type="caution">
    <text evidence="6">The sequence shown here is derived from an EMBL/GenBank/DDBJ whole genome shotgun (WGS) entry which is preliminary data.</text>
</comment>
<evidence type="ECO:0000256" key="1">
    <source>
        <dbReference type="ARBA" id="ARBA00011073"/>
    </source>
</evidence>
<sequence>MALNNELNNKAGGANSTLNNSIENVFYINFKPDTESLNDCWLKTLEDATENLDLHIRFFSSKAVQTLDDVVAQGDISDKDELKKASYLAKVMNSLVSKAPWIGATAENTQEKRFTTKKDELHKALISHFTEGLKLPSNIVDKLEGFLTKVQNTIKNSPTSSNNTILIYIHVVIYVKDEVLQEWRPYIRTISFKPSEDLSTYVKEKNTMSSGNEVDIFIRYIQLDGAFNTDLFERSAKPALNHSPELFTTVKTLDITGMAVNKSQMTKLLELGLHINEFVGDQKQQISLCGFHNDSLNRVQNLDLVECEGKDVEKFALTKKVQQDTKEKIAIPAFLIHDLRLFTPILRFNREPVSTTFEFMEVDILAAFHKMLRITEALIFEAIETTGEQYSRWNIQFTEKVYTGGDRRYKDVVFADSWRNPISRGPTAENRLKPDIVAPGTAILSARSQNKKYLGAAHVTGESGDCKYMCLAGTSMATPFVAGCCAVLRQALITNGYRDEQDGIKNPTGSLVKVLLINGAAPVGGQDMPDGVNEGYNAHSGFGRVDLSASVPGTNDTYSGYGNGVVHEDNEDSFEYMVTIPKSLEGDNGSLTLRVTMVYADRQGGKFQHDLNLVVASGELERHGNQMNKPSPLGATERFDRYNNVEQVIWHHILAGSARIIVKPFRFMGGLLLTH</sequence>
<name>A0A8H4ZPZ2_9HYPO</name>
<reference evidence="6 7" key="1">
    <citation type="journal article" date="2020" name="BMC Genomics">
        <title>Correction to: Identification and distribution of gene clusters required for synthesis of sphingolipid metabolism inhibitors in diverse species of the filamentous fungus Fusarium.</title>
        <authorList>
            <person name="Kim H.S."/>
            <person name="Lohmar J.M."/>
            <person name="Busman M."/>
            <person name="Brown D.W."/>
            <person name="Naumann T.A."/>
            <person name="Divon H.H."/>
            <person name="Lysoe E."/>
            <person name="Uhlig S."/>
            <person name="Proctor R.H."/>
        </authorList>
    </citation>
    <scope>NUCLEOTIDE SEQUENCE [LARGE SCALE GENOMIC DNA]</scope>
    <source>
        <strain evidence="6 7">NRRL 25214</strain>
    </source>
</reference>